<comment type="caution">
    <text evidence="6">The sequence shown here is derived from an EMBL/GenBank/DDBJ whole genome shotgun (WGS) entry which is preliminary data.</text>
</comment>
<keyword evidence="2 5" id="KW-0812">Transmembrane</keyword>
<keyword evidence="3 5" id="KW-1133">Transmembrane helix</keyword>
<evidence type="ECO:0000256" key="2">
    <source>
        <dbReference type="ARBA" id="ARBA00022692"/>
    </source>
</evidence>
<keyword evidence="4 5" id="KW-0472">Membrane</keyword>
<dbReference type="EMBL" id="JJMP01000001">
    <property type="protein sequence ID" value="RYC52843.1"/>
    <property type="molecule type" value="Genomic_DNA"/>
</dbReference>
<feature type="transmembrane region" description="Helical" evidence="5">
    <location>
        <begin position="7"/>
        <end position="25"/>
    </location>
</feature>
<dbReference type="InterPro" id="IPR032808">
    <property type="entry name" value="DoxX"/>
</dbReference>
<gene>
    <name evidence="6" type="ORF">DN53_01075</name>
</gene>
<dbReference type="Proteomes" id="UP000290261">
    <property type="component" value="Unassembled WGS sequence"/>
</dbReference>
<dbReference type="Pfam" id="PF13564">
    <property type="entry name" value="DoxX_2"/>
    <property type="match status" value="1"/>
</dbReference>
<feature type="transmembrane region" description="Helical" evidence="5">
    <location>
        <begin position="45"/>
        <end position="63"/>
    </location>
</feature>
<dbReference type="AlphaFoldDB" id="A0A444VPW9"/>
<protein>
    <submittedName>
        <fullName evidence="6">DoxX family protein</fullName>
    </submittedName>
</protein>
<feature type="transmembrane region" description="Helical" evidence="5">
    <location>
        <begin position="97"/>
        <end position="116"/>
    </location>
</feature>
<organism evidence="6 7">
    <name type="scientific">Flagellimonas olearia</name>
    <dbReference type="NCBI Taxonomy" id="552546"/>
    <lineage>
        <taxon>Bacteria</taxon>
        <taxon>Pseudomonadati</taxon>
        <taxon>Bacteroidota</taxon>
        <taxon>Flavobacteriia</taxon>
        <taxon>Flavobacteriales</taxon>
        <taxon>Flavobacteriaceae</taxon>
        <taxon>Flagellimonas</taxon>
    </lineage>
</organism>
<evidence type="ECO:0000256" key="4">
    <source>
        <dbReference type="ARBA" id="ARBA00023136"/>
    </source>
</evidence>
<feature type="transmembrane region" description="Helical" evidence="5">
    <location>
        <begin position="70"/>
        <end position="91"/>
    </location>
</feature>
<evidence type="ECO:0000313" key="6">
    <source>
        <dbReference type="EMBL" id="RYC52843.1"/>
    </source>
</evidence>
<comment type="subcellular location">
    <subcellularLocation>
        <location evidence="1">Membrane</location>
        <topology evidence="1">Multi-pass membrane protein</topology>
    </subcellularLocation>
</comment>
<evidence type="ECO:0000256" key="5">
    <source>
        <dbReference type="SAM" id="Phobius"/>
    </source>
</evidence>
<dbReference type="RefSeq" id="WP_129652569.1">
    <property type="nucleotide sequence ID" value="NZ_ML142907.1"/>
</dbReference>
<name>A0A444VPW9_9FLAO</name>
<evidence type="ECO:0000256" key="3">
    <source>
        <dbReference type="ARBA" id="ARBA00022989"/>
    </source>
</evidence>
<sequence length="131" mass="14196">MTRTSIIHLLLKIIAAVILLQTLYFKFTAAPESVYIFETLGLEPVGRIGIGVLELVTAILLLVPRTTGLGALLGMGILGGAIFSHLTQLGIEVQNDGGTLFILAAITFIICCFLAWHHRFEIPILKNLLGK</sequence>
<keyword evidence="7" id="KW-1185">Reference proteome</keyword>
<reference evidence="6 7" key="1">
    <citation type="submission" date="2014-04" db="EMBL/GenBank/DDBJ databases">
        <title>Whole genome of Muricauda olearia.</title>
        <authorList>
            <person name="Zhang X.-H."/>
            <person name="Tang K."/>
        </authorList>
    </citation>
    <scope>NUCLEOTIDE SEQUENCE [LARGE SCALE GENOMIC DNA]</scope>
    <source>
        <strain evidence="6 7">Th120</strain>
    </source>
</reference>
<accession>A0A444VPW9</accession>
<evidence type="ECO:0000256" key="1">
    <source>
        <dbReference type="ARBA" id="ARBA00004141"/>
    </source>
</evidence>
<dbReference type="GO" id="GO:0016020">
    <property type="term" value="C:membrane"/>
    <property type="evidence" value="ECO:0007669"/>
    <property type="project" value="UniProtKB-SubCell"/>
</dbReference>
<proteinExistence type="predicted"/>
<evidence type="ECO:0000313" key="7">
    <source>
        <dbReference type="Proteomes" id="UP000290261"/>
    </source>
</evidence>